<dbReference type="InterPro" id="IPR007902">
    <property type="entry name" value="Chl4/mis15/CENP-N"/>
</dbReference>
<organism evidence="1 2">
    <name type="scientific">Podila minutissima</name>
    <dbReference type="NCBI Taxonomy" id="64525"/>
    <lineage>
        <taxon>Eukaryota</taxon>
        <taxon>Fungi</taxon>
        <taxon>Fungi incertae sedis</taxon>
        <taxon>Mucoromycota</taxon>
        <taxon>Mortierellomycotina</taxon>
        <taxon>Mortierellomycetes</taxon>
        <taxon>Mortierellales</taxon>
        <taxon>Mortierellaceae</taxon>
        <taxon>Podila</taxon>
    </lineage>
</organism>
<dbReference type="Proteomes" id="UP000696485">
    <property type="component" value="Unassembled WGS sequence"/>
</dbReference>
<proteinExistence type="predicted"/>
<dbReference type="Pfam" id="PF05238">
    <property type="entry name" value="CENP-N"/>
    <property type="match status" value="1"/>
</dbReference>
<evidence type="ECO:0000313" key="1">
    <source>
        <dbReference type="EMBL" id="KAF9337968.1"/>
    </source>
</evidence>
<accession>A0A9P5VQX7</accession>
<dbReference type="EMBL" id="JAAAUY010000012">
    <property type="protein sequence ID" value="KAF9337968.1"/>
    <property type="molecule type" value="Genomic_DNA"/>
</dbReference>
<dbReference type="AlphaFoldDB" id="A0A9P5VQX7"/>
<protein>
    <submittedName>
        <fullName evidence="1">Uncharacterized protein</fullName>
    </submittedName>
</protein>
<dbReference type="GO" id="GO:0034080">
    <property type="term" value="P:CENP-A containing chromatin assembly"/>
    <property type="evidence" value="ECO:0007669"/>
    <property type="project" value="InterPro"/>
</dbReference>
<reference evidence="1" key="1">
    <citation type="journal article" date="2020" name="Fungal Divers.">
        <title>Resolving the Mortierellaceae phylogeny through synthesis of multi-gene phylogenetics and phylogenomics.</title>
        <authorList>
            <person name="Vandepol N."/>
            <person name="Liber J."/>
            <person name="Desiro A."/>
            <person name="Na H."/>
            <person name="Kennedy M."/>
            <person name="Barry K."/>
            <person name="Grigoriev I.V."/>
            <person name="Miller A.N."/>
            <person name="O'Donnell K."/>
            <person name="Stajich J.E."/>
            <person name="Bonito G."/>
        </authorList>
    </citation>
    <scope>NUCLEOTIDE SEQUENCE</scope>
    <source>
        <strain evidence="1">NVP1</strain>
    </source>
</reference>
<sequence>MTTAQYQQHVEKEYQTMRDKSTKKHVADRILGVDWNLGLTARQVADLDLAYYQEHAHLKTWKALRLDYKDQDYKDQGLPNEPLDASHIEKTLTHHLSPYFNNTHRRYMRKECKTFKQWILRG</sequence>
<evidence type="ECO:0000313" key="2">
    <source>
        <dbReference type="Proteomes" id="UP000696485"/>
    </source>
</evidence>
<comment type="caution">
    <text evidence="1">The sequence shown here is derived from an EMBL/GenBank/DDBJ whole genome shotgun (WGS) entry which is preliminary data.</text>
</comment>
<gene>
    <name evidence="1" type="ORF">BG006_001069</name>
</gene>
<name>A0A9P5VQX7_9FUNG</name>
<dbReference type="GO" id="GO:0007059">
    <property type="term" value="P:chromosome segregation"/>
    <property type="evidence" value="ECO:0007669"/>
    <property type="project" value="InterPro"/>
</dbReference>
<keyword evidence="2" id="KW-1185">Reference proteome</keyword>